<proteinExistence type="predicted"/>
<dbReference type="AlphaFoldDB" id="A0A2S0NF09"/>
<keyword evidence="3" id="KW-1185">Reference proteome</keyword>
<dbReference type="RefSeq" id="WP_106750120.1">
    <property type="nucleotide sequence ID" value="NZ_CP027668.1"/>
</dbReference>
<name>A0A2S0NF09_9HYPH</name>
<feature type="signal peptide" evidence="1">
    <location>
        <begin position="1"/>
        <end position="25"/>
    </location>
</feature>
<protein>
    <submittedName>
        <fullName evidence="2">Uncharacterized protein</fullName>
    </submittedName>
</protein>
<dbReference type="Proteomes" id="UP000237889">
    <property type="component" value="Chromosome"/>
</dbReference>
<reference evidence="2 3" key="1">
    <citation type="submission" date="2018-03" db="EMBL/GenBank/DDBJ databases">
        <title>Genome sequencing of Phreatobacter sp.</title>
        <authorList>
            <person name="Kim S.-J."/>
            <person name="Heo J."/>
            <person name="Kwon S.-W."/>
        </authorList>
    </citation>
    <scope>NUCLEOTIDE SEQUENCE [LARGE SCALE GENOMIC DNA]</scope>
    <source>
        <strain evidence="2 3">S-12</strain>
    </source>
</reference>
<dbReference type="OrthoDB" id="7916415at2"/>
<evidence type="ECO:0000256" key="1">
    <source>
        <dbReference type="SAM" id="SignalP"/>
    </source>
</evidence>
<organism evidence="2 3">
    <name type="scientific">Phreatobacter cathodiphilus</name>
    <dbReference type="NCBI Taxonomy" id="1868589"/>
    <lineage>
        <taxon>Bacteria</taxon>
        <taxon>Pseudomonadati</taxon>
        <taxon>Pseudomonadota</taxon>
        <taxon>Alphaproteobacteria</taxon>
        <taxon>Hyphomicrobiales</taxon>
        <taxon>Phreatobacteraceae</taxon>
        <taxon>Phreatobacter</taxon>
    </lineage>
</organism>
<sequence length="101" mass="11531">MRKTFLGLTVLGAAMLGGLSTPVQATTYVETRTMSRYIACYDRVYVPARVLVNTRGRQVRAPGQAWEIAGSRWDHVRTLGVYIQTERVIEQDHHTLRRRPC</sequence>
<evidence type="ECO:0000313" key="2">
    <source>
        <dbReference type="EMBL" id="AVO46750.1"/>
    </source>
</evidence>
<accession>A0A2S0NF09</accession>
<gene>
    <name evidence="2" type="ORF">C6569_17690</name>
</gene>
<keyword evidence="1" id="KW-0732">Signal</keyword>
<evidence type="ECO:0000313" key="3">
    <source>
        <dbReference type="Proteomes" id="UP000237889"/>
    </source>
</evidence>
<feature type="chain" id="PRO_5015777648" evidence="1">
    <location>
        <begin position="26"/>
        <end position="101"/>
    </location>
</feature>
<dbReference type="EMBL" id="CP027668">
    <property type="protein sequence ID" value="AVO46750.1"/>
    <property type="molecule type" value="Genomic_DNA"/>
</dbReference>
<dbReference type="KEGG" id="phr:C6569_17690"/>